<keyword evidence="2" id="KW-0408">Iron</keyword>
<accession>A0ABN7TEJ0</accession>
<protein>
    <recommendedName>
        <fullName evidence="5">Phytanoyl-CoA dioxygenase family protein</fullName>
    </recommendedName>
</protein>
<dbReference type="InterPro" id="IPR008775">
    <property type="entry name" value="Phytyl_CoA_dOase-like"/>
</dbReference>
<evidence type="ECO:0000256" key="1">
    <source>
        <dbReference type="ARBA" id="ARBA00022723"/>
    </source>
</evidence>
<dbReference type="PANTHER" id="PTHR20883:SF15">
    <property type="entry name" value="PHYTANOYL-COA DIOXYGENASE DOMAIN-CONTAINING PROTEIN 1"/>
    <property type="match status" value="1"/>
</dbReference>
<gene>
    <name evidence="3" type="ORF">PAECIP111802_00169</name>
</gene>
<sequence length="242" mass="28274">MNSKEKYLFDIQGYLLVENVLSKEELAAMNRAIDEKQAAGEPIRNFLMWEEPGFRSLINHPNTKPYLKAMFGRHYRLDHEYAIIHNKGDKPLQLHGGNNPFDPGQFYYVQNDRVYSGLTVYSFALSDIGPEDGGFCCVPGSHKASFKLPEEYRHYDEIGPTIHVPQKAGDLLIFTEALTHGTFPWQGQQQRRSFLYKYAPLMIAWRKYDRTPELLEMLTQEQKEILDPTYHPYLRDQYVYVE</sequence>
<evidence type="ECO:0000256" key="2">
    <source>
        <dbReference type="ARBA" id="ARBA00023004"/>
    </source>
</evidence>
<dbReference type="EMBL" id="CAJVCE010000001">
    <property type="protein sequence ID" value="CAG7615454.1"/>
    <property type="molecule type" value="Genomic_DNA"/>
</dbReference>
<dbReference type="RefSeq" id="WP_218096558.1">
    <property type="nucleotide sequence ID" value="NZ_CAJVCE010000001.1"/>
</dbReference>
<proteinExistence type="predicted"/>
<dbReference type="PANTHER" id="PTHR20883">
    <property type="entry name" value="PHYTANOYL-COA DIOXYGENASE DOMAIN CONTAINING 1"/>
    <property type="match status" value="1"/>
</dbReference>
<evidence type="ECO:0000313" key="4">
    <source>
        <dbReference type="Proteomes" id="UP000730618"/>
    </source>
</evidence>
<keyword evidence="4" id="KW-1185">Reference proteome</keyword>
<comment type="caution">
    <text evidence="3">The sequence shown here is derived from an EMBL/GenBank/DDBJ whole genome shotgun (WGS) entry which is preliminary data.</text>
</comment>
<organism evidence="3 4">
    <name type="scientific">Paenibacillus allorhizosphaerae</name>
    <dbReference type="NCBI Taxonomy" id="2849866"/>
    <lineage>
        <taxon>Bacteria</taxon>
        <taxon>Bacillati</taxon>
        <taxon>Bacillota</taxon>
        <taxon>Bacilli</taxon>
        <taxon>Bacillales</taxon>
        <taxon>Paenibacillaceae</taxon>
        <taxon>Paenibacillus</taxon>
    </lineage>
</organism>
<name>A0ABN7TEJ0_9BACL</name>
<evidence type="ECO:0008006" key="5">
    <source>
        <dbReference type="Google" id="ProtNLM"/>
    </source>
</evidence>
<evidence type="ECO:0000313" key="3">
    <source>
        <dbReference type="EMBL" id="CAG7615454.1"/>
    </source>
</evidence>
<keyword evidence="1" id="KW-0479">Metal-binding</keyword>
<reference evidence="3 4" key="1">
    <citation type="submission" date="2021-06" db="EMBL/GenBank/DDBJ databases">
        <authorList>
            <person name="Criscuolo A."/>
        </authorList>
    </citation>
    <scope>NUCLEOTIDE SEQUENCE [LARGE SCALE GENOMIC DNA]</scope>
    <source>
        <strain evidence="4">CIP 111802</strain>
    </source>
</reference>
<dbReference type="Proteomes" id="UP000730618">
    <property type="component" value="Unassembled WGS sequence"/>
</dbReference>
<dbReference type="Pfam" id="PF05721">
    <property type="entry name" value="PhyH"/>
    <property type="match status" value="1"/>
</dbReference>